<organism evidence="12 13">
    <name type="scientific">Sphingomonas ginkgonis</name>
    <dbReference type="NCBI Taxonomy" id="2315330"/>
    <lineage>
        <taxon>Bacteria</taxon>
        <taxon>Pseudomonadati</taxon>
        <taxon>Pseudomonadota</taxon>
        <taxon>Alphaproteobacteria</taxon>
        <taxon>Sphingomonadales</taxon>
        <taxon>Sphingomonadaceae</taxon>
        <taxon>Sphingomonas</taxon>
    </lineage>
</organism>
<dbReference type="Pfam" id="PF25994">
    <property type="entry name" value="HH_AprE"/>
    <property type="match status" value="1"/>
</dbReference>
<proteinExistence type="inferred from homology"/>
<evidence type="ECO:0000256" key="3">
    <source>
        <dbReference type="ARBA" id="ARBA00022448"/>
    </source>
</evidence>
<evidence type="ECO:0000259" key="10">
    <source>
        <dbReference type="Pfam" id="PF25994"/>
    </source>
</evidence>
<gene>
    <name evidence="12" type="ORF">HMF7854_00015</name>
</gene>
<sequence>MTSISLRSPRLLAPSSVPFVPPSSADSSAEIRLGLIVAFLFFVLFLGWAAVAPLDAAAQAGGRLAVSGQRQTVQHETGGVVSQILVREGQHVAQGQVLIRLAGDEARAAERSLSLQAISLLAQRERLRAEQAGLTTIARPAEFASLPLEDQPAANEAMRIQSVQLASRRSVLQSQQGASRARVSEAGSQASGYRSQFAGIDEQIRLLNQELAGFYKLESSGFVSKNRIREMERTRAELIAQKGQLTASIEQSHGQASESRLQGLEAQSSFMEKTSADLRDVEASLSDVMPKLQAARQQLARVEIRAPASGAVVGLAVFTPGGVVSPGQKLLDVVPDRAPLIVETRIPVSDGDDVRNGQAAYLRFDTLHDRSIGTLAGYVSRVSADAFTDEKTGASFYTAEVVVPLAELQKIEQSPERHNLRAGIPVSVQLPMRKRTALQYLFEPITGALSGSMHEK</sequence>
<dbReference type="InterPro" id="IPR058982">
    <property type="entry name" value="Beta-barrel_AprE"/>
</dbReference>
<evidence type="ECO:0000256" key="8">
    <source>
        <dbReference type="ARBA" id="ARBA00023136"/>
    </source>
</evidence>
<comment type="caution">
    <text evidence="12">The sequence shown here is derived from an EMBL/GenBank/DDBJ whole genome shotgun (WGS) entry which is preliminary data.</text>
</comment>
<keyword evidence="6 9" id="KW-0812">Transmembrane</keyword>
<accession>A0A429V619</accession>
<comment type="similarity">
    <text evidence="2 9">Belongs to the membrane fusion protein (MFP) (TC 8.A.1) family.</text>
</comment>
<keyword evidence="3 9" id="KW-0813">Transport</keyword>
<keyword evidence="7 9" id="KW-1133">Transmembrane helix</keyword>
<evidence type="ECO:0000313" key="12">
    <source>
        <dbReference type="EMBL" id="RST29393.1"/>
    </source>
</evidence>
<dbReference type="PANTHER" id="PTHR30386:SF17">
    <property type="entry name" value="ALKALINE PROTEASE SECRETION PROTEIN APRE"/>
    <property type="match status" value="1"/>
</dbReference>
<evidence type="ECO:0000313" key="13">
    <source>
        <dbReference type="Proteomes" id="UP000274661"/>
    </source>
</evidence>
<dbReference type="InterPro" id="IPR010129">
    <property type="entry name" value="T1SS_HlyD"/>
</dbReference>
<evidence type="ECO:0000256" key="6">
    <source>
        <dbReference type="ARBA" id="ARBA00022692"/>
    </source>
</evidence>
<feature type="transmembrane region" description="Helical" evidence="9">
    <location>
        <begin position="35"/>
        <end position="54"/>
    </location>
</feature>
<evidence type="ECO:0000256" key="9">
    <source>
        <dbReference type="RuleBase" id="RU365093"/>
    </source>
</evidence>
<dbReference type="SUPFAM" id="SSF111369">
    <property type="entry name" value="HlyD-like secretion proteins"/>
    <property type="match status" value="1"/>
</dbReference>
<evidence type="ECO:0000256" key="5">
    <source>
        <dbReference type="ARBA" id="ARBA00022519"/>
    </source>
</evidence>
<dbReference type="OrthoDB" id="9810980at2"/>
<dbReference type="RefSeq" id="WP_126717236.1">
    <property type="nucleotide sequence ID" value="NZ_RWJF01000001.1"/>
</dbReference>
<name>A0A429V619_9SPHN</name>
<dbReference type="InterPro" id="IPR058781">
    <property type="entry name" value="HH_AprE-like"/>
</dbReference>
<reference evidence="12 13" key="1">
    <citation type="submission" date="2018-12" db="EMBL/GenBank/DDBJ databases">
        <title>Sphingomonas sp. HMF7854 Genome sequencing and assembly.</title>
        <authorList>
            <person name="Cha I."/>
            <person name="Kang H."/>
            <person name="Kim H."/>
            <person name="Kang J."/>
            <person name="Joh K."/>
        </authorList>
    </citation>
    <scope>NUCLEOTIDE SEQUENCE [LARGE SCALE GENOMIC DNA]</scope>
    <source>
        <strain evidence="12 13">HMF7854</strain>
    </source>
</reference>
<protein>
    <recommendedName>
        <fullName evidence="9">Membrane fusion protein (MFP) family protein</fullName>
    </recommendedName>
</protein>
<evidence type="ECO:0000256" key="1">
    <source>
        <dbReference type="ARBA" id="ARBA00004377"/>
    </source>
</evidence>
<dbReference type="GO" id="GO:0015031">
    <property type="term" value="P:protein transport"/>
    <property type="evidence" value="ECO:0007669"/>
    <property type="project" value="InterPro"/>
</dbReference>
<dbReference type="PRINTS" id="PR01490">
    <property type="entry name" value="RTXTOXIND"/>
</dbReference>
<keyword evidence="8 9" id="KW-0472">Membrane</keyword>
<evidence type="ECO:0000256" key="2">
    <source>
        <dbReference type="ARBA" id="ARBA00009477"/>
    </source>
</evidence>
<evidence type="ECO:0000259" key="11">
    <source>
        <dbReference type="Pfam" id="PF26002"/>
    </source>
</evidence>
<comment type="subcellular location">
    <subcellularLocation>
        <location evidence="1 9">Cell inner membrane</location>
        <topology evidence="1 9">Single-pass membrane protein</topology>
    </subcellularLocation>
</comment>
<dbReference type="Gene3D" id="1.10.287.470">
    <property type="entry name" value="Helix hairpin bin"/>
    <property type="match status" value="1"/>
</dbReference>
<dbReference type="InterPro" id="IPR050739">
    <property type="entry name" value="MFP"/>
</dbReference>
<feature type="domain" description="AprE-like long alpha-helical hairpin" evidence="10">
    <location>
        <begin position="106"/>
        <end position="298"/>
    </location>
</feature>
<feature type="domain" description="AprE-like beta-barrel" evidence="11">
    <location>
        <begin position="340"/>
        <end position="431"/>
    </location>
</feature>
<dbReference type="GO" id="GO:0005886">
    <property type="term" value="C:plasma membrane"/>
    <property type="evidence" value="ECO:0007669"/>
    <property type="project" value="UniProtKB-SubCell"/>
</dbReference>
<evidence type="ECO:0000256" key="7">
    <source>
        <dbReference type="ARBA" id="ARBA00022989"/>
    </source>
</evidence>
<evidence type="ECO:0000256" key="4">
    <source>
        <dbReference type="ARBA" id="ARBA00022475"/>
    </source>
</evidence>
<dbReference type="Gene3D" id="2.40.30.170">
    <property type="match status" value="1"/>
</dbReference>
<dbReference type="Gene3D" id="2.40.50.100">
    <property type="match status" value="2"/>
</dbReference>
<dbReference type="EMBL" id="RWJF01000001">
    <property type="protein sequence ID" value="RST29393.1"/>
    <property type="molecule type" value="Genomic_DNA"/>
</dbReference>
<keyword evidence="5 9" id="KW-0997">Cell inner membrane</keyword>
<keyword evidence="4 9" id="KW-1003">Cell membrane</keyword>
<dbReference type="Pfam" id="PF26002">
    <property type="entry name" value="Beta-barrel_AprE"/>
    <property type="match status" value="1"/>
</dbReference>
<dbReference type="PANTHER" id="PTHR30386">
    <property type="entry name" value="MEMBRANE FUSION SUBUNIT OF EMRAB-TOLC MULTIDRUG EFFLUX PUMP"/>
    <property type="match status" value="1"/>
</dbReference>
<dbReference type="Proteomes" id="UP000274661">
    <property type="component" value="Unassembled WGS sequence"/>
</dbReference>
<keyword evidence="13" id="KW-1185">Reference proteome</keyword>
<dbReference type="NCBIfam" id="TIGR01843">
    <property type="entry name" value="type_I_hlyD"/>
    <property type="match status" value="1"/>
</dbReference>
<dbReference type="AlphaFoldDB" id="A0A429V619"/>